<dbReference type="Pfam" id="PF07885">
    <property type="entry name" value="Ion_trans_2"/>
    <property type="match status" value="1"/>
</dbReference>
<evidence type="ECO:0000256" key="1">
    <source>
        <dbReference type="ARBA" id="ARBA00004651"/>
    </source>
</evidence>
<dbReference type="InterPro" id="IPR036291">
    <property type="entry name" value="NAD(P)-bd_dom_sf"/>
</dbReference>
<sequence length="339" mass="36253">MERFSFRRFVWAQVAFVGVLAAGTVGFRLILGEGWAESLYRAVVTTTLTGLDTRPEGTAGQIFSIALLISGVAIFLYLAGAVVELITRGVIQDVFGERRRKRAIEELRDHTIICGFGRVGRRVAAEFNLIGKQFVVLDTNPGSVGAAVELGALVVQGDGTDDAALESAGLARARSLIVCADSDMSNLFITLTARAARPDLFIVARASDSSAARKLRLAGADRVVEPYSAAGLQIANLVLKPQVADYLDIVSTAGGDDLRFEEIEVRRECPSCGRSIRDLRVRDTTGAMIIAIRKEDGRFDTTPSPDALLEAGDILIGVGTPDEIQRLEDLFAPGATVAG</sequence>
<dbReference type="PROSITE" id="PS51202">
    <property type="entry name" value="RCK_C"/>
    <property type="match status" value="1"/>
</dbReference>
<name>A0A7M2YYY8_9ACTN</name>
<dbReference type="InterPro" id="IPR050721">
    <property type="entry name" value="Trk_Ktr_HKT_K-transport"/>
</dbReference>
<dbReference type="OrthoDB" id="9781411at2"/>
<dbReference type="Gene3D" id="3.30.70.1450">
    <property type="entry name" value="Regulator of K+ conductance, C-terminal domain"/>
    <property type="match status" value="1"/>
</dbReference>
<dbReference type="InterPro" id="IPR006037">
    <property type="entry name" value="RCK_C"/>
</dbReference>
<feature type="transmembrane region" description="Helical" evidence="2">
    <location>
        <begin position="62"/>
        <end position="91"/>
    </location>
</feature>
<feature type="domain" description="RCK C-terminal" evidence="4">
    <location>
        <begin position="247"/>
        <end position="333"/>
    </location>
</feature>
<dbReference type="SUPFAM" id="SSF81324">
    <property type="entry name" value="Voltage-gated potassium channels"/>
    <property type="match status" value="1"/>
</dbReference>
<dbReference type="PANTHER" id="PTHR43833:SF9">
    <property type="entry name" value="POTASSIUM CHANNEL PROTEIN YUGO-RELATED"/>
    <property type="match status" value="1"/>
</dbReference>
<dbReference type="InterPro" id="IPR003148">
    <property type="entry name" value="RCK_N"/>
</dbReference>
<accession>A0A7M2YYY8</accession>
<dbReference type="GO" id="GO:0008324">
    <property type="term" value="F:monoatomic cation transmembrane transporter activity"/>
    <property type="evidence" value="ECO:0007669"/>
    <property type="project" value="InterPro"/>
</dbReference>
<keyword evidence="2" id="KW-0812">Transmembrane</keyword>
<dbReference type="InterPro" id="IPR013099">
    <property type="entry name" value="K_chnl_dom"/>
</dbReference>
<dbReference type="GO" id="GO:0006813">
    <property type="term" value="P:potassium ion transport"/>
    <property type="evidence" value="ECO:0007669"/>
    <property type="project" value="InterPro"/>
</dbReference>
<keyword evidence="2" id="KW-0472">Membrane</keyword>
<dbReference type="AlphaFoldDB" id="A0A7M2YYY8"/>
<dbReference type="PROSITE" id="PS51201">
    <property type="entry name" value="RCK_N"/>
    <property type="match status" value="1"/>
</dbReference>
<gene>
    <name evidence="5" type="ORF">Gocc_1037</name>
</gene>
<dbReference type="InterPro" id="IPR036721">
    <property type="entry name" value="RCK_C_sf"/>
</dbReference>
<dbReference type="Gene3D" id="1.10.287.70">
    <property type="match status" value="1"/>
</dbReference>
<dbReference type="GO" id="GO:0005886">
    <property type="term" value="C:plasma membrane"/>
    <property type="evidence" value="ECO:0007669"/>
    <property type="project" value="UniProtKB-SubCell"/>
</dbReference>
<keyword evidence="6" id="KW-1185">Reference proteome</keyword>
<evidence type="ECO:0000259" key="3">
    <source>
        <dbReference type="PROSITE" id="PS51201"/>
    </source>
</evidence>
<reference evidence="6" key="2">
    <citation type="journal article" date="2019" name="MicrobiologyOpen">
        <title>High-quality draft genome sequence of Gaiella occulta isolated from a 150 meter deep mineral water borehole and comparison with the genome sequences of other deep-branching lineages of the phylum Actinobacteria.</title>
        <authorList>
            <person name="Severino R."/>
            <person name="Froufe H.J.C."/>
            <person name="Barroso C."/>
            <person name="Albuquerque L."/>
            <person name="Lobo-da-Cunha A."/>
            <person name="da Costa M.S."/>
            <person name="Egas C."/>
        </authorList>
    </citation>
    <scope>NUCLEOTIDE SEQUENCE [LARGE SCALE GENOMIC DNA]</scope>
    <source>
        <strain evidence="6">F2-233</strain>
    </source>
</reference>
<organism evidence="5 6">
    <name type="scientific">Gaiella occulta</name>
    <dbReference type="NCBI Taxonomy" id="1002870"/>
    <lineage>
        <taxon>Bacteria</taxon>
        <taxon>Bacillati</taxon>
        <taxon>Actinomycetota</taxon>
        <taxon>Thermoleophilia</taxon>
        <taxon>Gaiellales</taxon>
        <taxon>Gaiellaceae</taxon>
        <taxon>Gaiella</taxon>
    </lineage>
</organism>
<dbReference type="PANTHER" id="PTHR43833">
    <property type="entry name" value="POTASSIUM CHANNEL PROTEIN 2-RELATED-RELATED"/>
    <property type="match status" value="1"/>
</dbReference>
<keyword evidence="2" id="KW-1133">Transmembrane helix</keyword>
<dbReference type="EMBL" id="QQZY01000002">
    <property type="protein sequence ID" value="RDI75239.1"/>
    <property type="molecule type" value="Genomic_DNA"/>
</dbReference>
<dbReference type="RefSeq" id="WP_114795462.1">
    <property type="nucleotide sequence ID" value="NZ_QQZY01000002.1"/>
</dbReference>
<comment type="caution">
    <text evidence="5">The sequence shown here is derived from an EMBL/GenBank/DDBJ whole genome shotgun (WGS) entry which is preliminary data.</text>
</comment>
<dbReference type="Proteomes" id="UP000254134">
    <property type="component" value="Unassembled WGS sequence"/>
</dbReference>
<dbReference type="Gene3D" id="3.40.50.720">
    <property type="entry name" value="NAD(P)-binding Rossmann-like Domain"/>
    <property type="match status" value="1"/>
</dbReference>
<proteinExistence type="predicted"/>
<evidence type="ECO:0000259" key="4">
    <source>
        <dbReference type="PROSITE" id="PS51202"/>
    </source>
</evidence>
<evidence type="ECO:0000313" key="6">
    <source>
        <dbReference type="Proteomes" id="UP000254134"/>
    </source>
</evidence>
<evidence type="ECO:0000313" key="5">
    <source>
        <dbReference type="EMBL" id="RDI75239.1"/>
    </source>
</evidence>
<protein>
    <submittedName>
        <fullName evidence="5">TrkA-N domain</fullName>
    </submittedName>
</protein>
<dbReference type="Pfam" id="PF02080">
    <property type="entry name" value="TrkA_C"/>
    <property type="match status" value="1"/>
</dbReference>
<dbReference type="SUPFAM" id="SSF116726">
    <property type="entry name" value="TrkA C-terminal domain-like"/>
    <property type="match status" value="1"/>
</dbReference>
<feature type="transmembrane region" description="Helical" evidence="2">
    <location>
        <begin position="9"/>
        <end position="31"/>
    </location>
</feature>
<dbReference type="Pfam" id="PF02254">
    <property type="entry name" value="TrkA_N"/>
    <property type="match status" value="1"/>
</dbReference>
<dbReference type="SUPFAM" id="SSF51735">
    <property type="entry name" value="NAD(P)-binding Rossmann-fold domains"/>
    <property type="match status" value="1"/>
</dbReference>
<feature type="domain" description="RCK N-terminal" evidence="3">
    <location>
        <begin position="108"/>
        <end position="225"/>
    </location>
</feature>
<comment type="subcellular location">
    <subcellularLocation>
        <location evidence="1">Cell membrane</location>
        <topology evidence="1">Multi-pass membrane protein</topology>
    </subcellularLocation>
</comment>
<reference evidence="5 6" key="1">
    <citation type="submission" date="2018-07" db="EMBL/GenBank/DDBJ databases">
        <title>High-quality-draft genome sequence of Gaiella occulta.</title>
        <authorList>
            <person name="Severino R."/>
            <person name="Froufe H.J.C."/>
            <person name="Rainey F.A."/>
            <person name="Barroso C."/>
            <person name="Albuquerque L."/>
            <person name="Lobo-Da-Cunha A."/>
            <person name="Da Costa M.S."/>
            <person name="Egas C."/>
        </authorList>
    </citation>
    <scope>NUCLEOTIDE SEQUENCE [LARGE SCALE GENOMIC DNA]</scope>
    <source>
        <strain evidence="5 6">F2-233</strain>
    </source>
</reference>
<evidence type="ECO:0000256" key="2">
    <source>
        <dbReference type="SAM" id="Phobius"/>
    </source>
</evidence>